<feature type="region of interest" description="Disordered" evidence="2">
    <location>
        <begin position="137"/>
        <end position="212"/>
    </location>
</feature>
<sequence>MARKSNQKTKATGLASTTKFGKLDYEIYCRFKRAFAKWGGTADHTTSIRRVVERQKGSDDDTSLLVKKVGLRVVLQCLQKLLKAKAFCNSTEFTTVFPDVKWPADPKTGSKAEKVTAPTFPVMGDKARSILVSTTALGSTGSQAENSSSSPPESVKLSGVENSVHAPRGRTGMSKSKRENRQDQVLRPSASRITKSKTKTTAPLRPRLPPNVPAVGNWDMGLLEPTMADSCTAADSQQDKPENGVASTVEPNRLSGTEQRQTVEVAILIAKKTFFAHLCCQEGATGIEDPLQVTMSRYKAEMSETVPEMRFDAFLQAENLAANHGQIEPLVLAQILSECQRDLDILGGYQFHGIMEEVKAKALTGAMYWIIEQKRELEEQQRRISEWESTMKGLLSS</sequence>
<evidence type="ECO:0000256" key="2">
    <source>
        <dbReference type="SAM" id="MobiDB-lite"/>
    </source>
</evidence>
<accession>A0A7C8U2G6</accession>
<feature type="compositionally biased region" description="Polar residues" evidence="2">
    <location>
        <begin position="245"/>
        <end position="257"/>
    </location>
</feature>
<feature type="compositionally biased region" description="Low complexity" evidence="2">
    <location>
        <begin position="145"/>
        <end position="154"/>
    </location>
</feature>
<dbReference type="EMBL" id="JAABOE010000001">
    <property type="protein sequence ID" value="KAF3192430.1"/>
    <property type="molecule type" value="Genomic_DNA"/>
</dbReference>
<comment type="caution">
    <text evidence="3">The sequence shown here is derived from an EMBL/GenBank/DDBJ whole genome shotgun (WGS) entry which is preliminary data.</text>
</comment>
<gene>
    <name evidence="3" type="ORF">TWF788_000045</name>
</gene>
<evidence type="ECO:0000256" key="1">
    <source>
        <dbReference type="SAM" id="Coils"/>
    </source>
</evidence>
<evidence type="ECO:0000313" key="4">
    <source>
        <dbReference type="Proteomes" id="UP000479691"/>
    </source>
</evidence>
<evidence type="ECO:0000313" key="3">
    <source>
        <dbReference type="EMBL" id="KAF3192430.1"/>
    </source>
</evidence>
<feature type="coiled-coil region" evidence="1">
    <location>
        <begin position="370"/>
        <end position="397"/>
    </location>
</feature>
<dbReference type="AlphaFoldDB" id="A0A7C8U2G6"/>
<protein>
    <submittedName>
        <fullName evidence="3">Uncharacterized protein</fullName>
    </submittedName>
</protein>
<name>A0A7C8U2G6_ORBOL</name>
<dbReference type="Proteomes" id="UP000479691">
    <property type="component" value="Unassembled WGS sequence"/>
</dbReference>
<proteinExistence type="predicted"/>
<keyword evidence="1" id="KW-0175">Coiled coil</keyword>
<feature type="region of interest" description="Disordered" evidence="2">
    <location>
        <begin position="231"/>
        <end position="257"/>
    </location>
</feature>
<organism evidence="3 4">
    <name type="scientific">Orbilia oligospora</name>
    <name type="common">Nematode-trapping fungus</name>
    <name type="synonym">Arthrobotrys oligospora</name>
    <dbReference type="NCBI Taxonomy" id="2813651"/>
    <lineage>
        <taxon>Eukaryota</taxon>
        <taxon>Fungi</taxon>
        <taxon>Dikarya</taxon>
        <taxon>Ascomycota</taxon>
        <taxon>Pezizomycotina</taxon>
        <taxon>Orbiliomycetes</taxon>
        <taxon>Orbiliales</taxon>
        <taxon>Orbiliaceae</taxon>
        <taxon>Orbilia</taxon>
    </lineage>
</organism>
<reference evidence="3 4" key="1">
    <citation type="submission" date="2019-06" db="EMBL/GenBank/DDBJ databases">
        <authorList>
            <person name="Palmer J.M."/>
        </authorList>
    </citation>
    <scope>NUCLEOTIDE SEQUENCE [LARGE SCALE GENOMIC DNA]</scope>
    <source>
        <strain evidence="3 4">TWF788</strain>
    </source>
</reference>